<gene>
    <name evidence="8" type="ORF">GIL414_LOCUS52587</name>
    <name evidence="7" type="ORF">SMN809_LOCUS35313</name>
</gene>
<feature type="domain" description="Peptide methionine sulphoxide reductase MsrA" evidence="6">
    <location>
        <begin position="9"/>
        <end position="58"/>
    </location>
</feature>
<dbReference type="AlphaFoldDB" id="A0A8S3CI69"/>
<protein>
    <recommendedName>
        <fullName evidence="2">peptide-methionine (S)-S-oxide reductase</fullName>
        <ecNumber evidence="2">1.8.4.11</ecNumber>
    </recommendedName>
    <alternativeName>
        <fullName evidence="4">Peptide-methionine (S)-S-oxide reductase</fullName>
    </alternativeName>
</protein>
<accession>A0A8S3CI69</accession>
<dbReference type="InterPro" id="IPR002569">
    <property type="entry name" value="Met_Sox_Rdtase_MsrA_dom"/>
</dbReference>
<evidence type="ECO:0000256" key="5">
    <source>
        <dbReference type="SAM" id="MobiDB-lite"/>
    </source>
</evidence>
<dbReference type="Proteomes" id="UP000676336">
    <property type="component" value="Unassembled WGS sequence"/>
</dbReference>
<feature type="compositionally biased region" description="Polar residues" evidence="5">
    <location>
        <begin position="44"/>
        <end position="58"/>
    </location>
</feature>
<organism evidence="8 9">
    <name type="scientific">Rotaria magnacalcarata</name>
    <dbReference type="NCBI Taxonomy" id="392030"/>
    <lineage>
        <taxon>Eukaryota</taxon>
        <taxon>Metazoa</taxon>
        <taxon>Spiralia</taxon>
        <taxon>Gnathifera</taxon>
        <taxon>Rotifera</taxon>
        <taxon>Eurotatoria</taxon>
        <taxon>Bdelloidea</taxon>
        <taxon>Philodinida</taxon>
        <taxon>Philodinidae</taxon>
        <taxon>Rotaria</taxon>
    </lineage>
</organism>
<dbReference type="InterPro" id="IPR036509">
    <property type="entry name" value="Met_Sox_Rdtase_MsrA_sf"/>
</dbReference>
<dbReference type="EMBL" id="CAJOBJ010180637">
    <property type="protein sequence ID" value="CAF4916664.1"/>
    <property type="molecule type" value="Genomic_DNA"/>
</dbReference>
<proteinExistence type="inferred from homology"/>
<dbReference type="Pfam" id="PF01625">
    <property type="entry name" value="PMSR"/>
    <property type="match status" value="1"/>
</dbReference>
<evidence type="ECO:0000313" key="8">
    <source>
        <dbReference type="EMBL" id="CAF4916664.1"/>
    </source>
</evidence>
<sequence>MMSNTKNIATFGGGCFWCLEAVFQRLKGVEKVVSGYAGGHKQEPSYQEVCTGSTNHAE</sequence>
<evidence type="ECO:0000256" key="1">
    <source>
        <dbReference type="ARBA" id="ARBA00005591"/>
    </source>
</evidence>
<dbReference type="PANTHER" id="PTHR43774">
    <property type="entry name" value="PEPTIDE METHIONINE SULFOXIDE REDUCTASE"/>
    <property type="match status" value="1"/>
</dbReference>
<feature type="region of interest" description="Disordered" evidence="5">
    <location>
        <begin position="39"/>
        <end position="58"/>
    </location>
</feature>
<dbReference type="Gene3D" id="3.30.1060.10">
    <property type="entry name" value="Peptide methionine sulphoxide reductase MsrA"/>
    <property type="match status" value="1"/>
</dbReference>
<dbReference type="EMBL" id="CAJOBI010083866">
    <property type="protein sequence ID" value="CAF4509924.1"/>
    <property type="molecule type" value="Genomic_DNA"/>
</dbReference>
<comment type="similarity">
    <text evidence="1">Belongs to the MsrA Met sulfoxide reductase family.</text>
</comment>
<name>A0A8S3CI69_9BILA</name>
<dbReference type="PANTHER" id="PTHR43774:SF1">
    <property type="entry name" value="PEPTIDE METHIONINE SULFOXIDE REDUCTASE MSRA 2"/>
    <property type="match status" value="1"/>
</dbReference>
<keyword evidence="3" id="KW-0560">Oxidoreductase</keyword>
<evidence type="ECO:0000256" key="3">
    <source>
        <dbReference type="ARBA" id="ARBA00023002"/>
    </source>
</evidence>
<evidence type="ECO:0000259" key="6">
    <source>
        <dbReference type="Pfam" id="PF01625"/>
    </source>
</evidence>
<dbReference type="EC" id="1.8.4.11" evidence="2"/>
<dbReference type="Proteomes" id="UP000681720">
    <property type="component" value="Unassembled WGS sequence"/>
</dbReference>
<evidence type="ECO:0000313" key="9">
    <source>
        <dbReference type="Proteomes" id="UP000681720"/>
    </source>
</evidence>
<comment type="caution">
    <text evidence="8">The sequence shown here is derived from an EMBL/GenBank/DDBJ whole genome shotgun (WGS) entry which is preliminary data.</text>
</comment>
<evidence type="ECO:0000256" key="2">
    <source>
        <dbReference type="ARBA" id="ARBA00012502"/>
    </source>
</evidence>
<evidence type="ECO:0000313" key="7">
    <source>
        <dbReference type="EMBL" id="CAF4509924.1"/>
    </source>
</evidence>
<feature type="non-terminal residue" evidence="8">
    <location>
        <position position="1"/>
    </location>
</feature>
<dbReference type="GO" id="GO:0008113">
    <property type="term" value="F:peptide-methionine (S)-S-oxide reductase activity"/>
    <property type="evidence" value="ECO:0007669"/>
    <property type="project" value="UniProtKB-EC"/>
</dbReference>
<reference evidence="8" key="1">
    <citation type="submission" date="2021-02" db="EMBL/GenBank/DDBJ databases">
        <authorList>
            <person name="Nowell W R."/>
        </authorList>
    </citation>
    <scope>NUCLEOTIDE SEQUENCE</scope>
</reference>
<dbReference type="SUPFAM" id="SSF55068">
    <property type="entry name" value="Peptide methionine sulfoxide reductase"/>
    <property type="match status" value="1"/>
</dbReference>
<evidence type="ECO:0000256" key="4">
    <source>
        <dbReference type="ARBA" id="ARBA00030643"/>
    </source>
</evidence>